<protein>
    <submittedName>
        <fullName evidence="1">Uncharacterized protein</fullName>
    </submittedName>
</protein>
<evidence type="ECO:0000313" key="2">
    <source>
        <dbReference type="Proteomes" id="UP000032142"/>
    </source>
</evidence>
<evidence type="ECO:0000313" key="1">
    <source>
        <dbReference type="EMBL" id="KHG29782.1"/>
    </source>
</evidence>
<gene>
    <name evidence="1" type="ORF">F383_35957</name>
</gene>
<organism evidence="1 2">
    <name type="scientific">Gossypium arboreum</name>
    <name type="common">Tree cotton</name>
    <name type="synonym">Gossypium nanking</name>
    <dbReference type="NCBI Taxonomy" id="29729"/>
    <lineage>
        <taxon>Eukaryota</taxon>
        <taxon>Viridiplantae</taxon>
        <taxon>Streptophyta</taxon>
        <taxon>Embryophyta</taxon>
        <taxon>Tracheophyta</taxon>
        <taxon>Spermatophyta</taxon>
        <taxon>Magnoliopsida</taxon>
        <taxon>eudicotyledons</taxon>
        <taxon>Gunneridae</taxon>
        <taxon>Pentapetalae</taxon>
        <taxon>rosids</taxon>
        <taxon>malvids</taxon>
        <taxon>Malvales</taxon>
        <taxon>Malvaceae</taxon>
        <taxon>Malvoideae</taxon>
        <taxon>Gossypium</taxon>
    </lineage>
</organism>
<dbReference type="EMBL" id="KN451926">
    <property type="protein sequence ID" value="KHG29782.1"/>
    <property type="molecule type" value="Genomic_DNA"/>
</dbReference>
<reference evidence="2" key="1">
    <citation type="submission" date="2014-09" db="EMBL/GenBank/DDBJ databases">
        <authorList>
            <person name="Mudge J."/>
            <person name="Ramaraj T."/>
            <person name="Lindquist I.E."/>
            <person name="Bharti A.K."/>
            <person name="Sundararajan A."/>
            <person name="Cameron C.T."/>
            <person name="Woodward J.E."/>
            <person name="May G.D."/>
            <person name="Brubaker C."/>
            <person name="Broadhvest J."/>
            <person name="Wilkins T.A."/>
        </authorList>
    </citation>
    <scope>NUCLEOTIDE SEQUENCE</scope>
    <source>
        <strain evidence="2">cv. AKA8401</strain>
    </source>
</reference>
<dbReference type="AlphaFoldDB" id="A0A0B0PY68"/>
<name>A0A0B0PY68_GOSAR</name>
<dbReference type="Proteomes" id="UP000032142">
    <property type="component" value="Unassembled WGS sequence"/>
</dbReference>
<accession>A0A0B0PY68</accession>
<keyword evidence="2" id="KW-1185">Reference proteome</keyword>
<proteinExistence type="predicted"/>
<sequence length="32" mass="3712">MIEQGKLKSGLKSVKYQAVDKMVNMAIFVYEY</sequence>